<dbReference type="RefSeq" id="WP_245813345.1">
    <property type="nucleotide sequence ID" value="NZ_FRBN01000002.1"/>
</dbReference>
<dbReference type="PIRSF" id="PIRSF033909">
    <property type="entry name" value="UCP033909"/>
    <property type="match status" value="1"/>
</dbReference>
<dbReference type="PANTHER" id="PTHR36513">
    <property type="entry name" value="ABC TRANSMEMBRANE TYPE-1 DOMAIN-CONTAINING PROTEIN"/>
    <property type="match status" value="1"/>
</dbReference>
<dbReference type="InterPro" id="IPR014586">
    <property type="entry name" value="UCP033909"/>
</dbReference>
<dbReference type="AlphaFoldDB" id="A0A1M6WEJ0"/>
<reference evidence="2" key="1">
    <citation type="submission" date="2016-11" db="EMBL/GenBank/DDBJ databases">
        <authorList>
            <person name="Varghese N."/>
            <person name="Submissions S."/>
        </authorList>
    </citation>
    <scope>NUCLEOTIDE SEQUENCE [LARGE SCALE GENOMIC DNA]</scope>
    <source>
        <strain evidence="2">DSM 29327</strain>
    </source>
</reference>
<dbReference type="SUPFAM" id="SSF53474">
    <property type="entry name" value="alpha/beta-Hydrolases"/>
    <property type="match status" value="1"/>
</dbReference>
<dbReference type="PANTHER" id="PTHR36513:SF1">
    <property type="entry name" value="TRANSMEMBRANE PROTEIN"/>
    <property type="match status" value="1"/>
</dbReference>
<organism evidence="1 2">
    <name type="scientific">Roseovarius marisflavi</name>
    <dbReference type="NCBI Taxonomy" id="1054996"/>
    <lineage>
        <taxon>Bacteria</taxon>
        <taxon>Pseudomonadati</taxon>
        <taxon>Pseudomonadota</taxon>
        <taxon>Alphaproteobacteria</taxon>
        <taxon>Rhodobacterales</taxon>
        <taxon>Roseobacteraceae</taxon>
        <taxon>Roseovarius</taxon>
    </lineage>
</organism>
<name>A0A1M6WEJ0_9RHOB</name>
<accession>A0A1M6WEJ0</accession>
<dbReference type="InterPro" id="IPR029058">
    <property type="entry name" value="AB_hydrolase_fold"/>
</dbReference>
<gene>
    <name evidence="1" type="ORF">SAMN05444414_102286</name>
</gene>
<protein>
    <submittedName>
        <fullName evidence="1">Esterase/lipase superfamily enzyme</fullName>
    </submittedName>
</protein>
<evidence type="ECO:0000313" key="2">
    <source>
        <dbReference type="Proteomes" id="UP000184191"/>
    </source>
</evidence>
<dbReference type="Pfam" id="PF05990">
    <property type="entry name" value="DUF900"/>
    <property type="match status" value="1"/>
</dbReference>
<dbReference type="EMBL" id="FRBN01000002">
    <property type="protein sequence ID" value="SHK92223.1"/>
    <property type="molecule type" value="Genomic_DNA"/>
</dbReference>
<proteinExistence type="predicted"/>
<keyword evidence="2" id="KW-1185">Reference proteome</keyword>
<dbReference type="Proteomes" id="UP000184191">
    <property type="component" value="Unassembled WGS sequence"/>
</dbReference>
<dbReference type="Gene3D" id="3.40.50.1820">
    <property type="entry name" value="alpha/beta hydrolase"/>
    <property type="match status" value="1"/>
</dbReference>
<dbReference type="STRING" id="1054996.SAMN05444414_102286"/>
<dbReference type="InterPro" id="IPR010297">
    <property type="entry name" value="DUF900_hydrolase"/>
</dbReference>
<evidence type="ECO:0000313" key="1">
    <source>
        <dbReference type="EMBL" id="SHK92223.1"/>
    </source>
</evidence>
<sequence>MGHAMGLATRRGRWDAAAGNRLIRATLCLCALHLTLSACSERMTAARAAPHPDAQIQPIYVATERELDQTGPIFGLKRPSGMKYFRTDISVPPSHQIGVIEWPEGRPDTASNFAVTGTQVFDGPGQMLGDIRRTKPGRETLVFIHGYNNTLSESMYRLAQIQTDFATGMPAVLFSWPSAGDPRGYIYDRDSVLFARDDLVTLLDRLTARPGDKVFLLGHSMGSHLTMEALRQARLSGNTRLLSRVSGVTLMSPDIDPDLFDRQAEVIGTLPQPFLIFISKQDRALSLSGFITGRKPRLGVIDEAEKVTRPDVTVIDFTELADGNSLNHFVPVTSPAAIRVLNGIISQAGREGTGFLRDMALKLPTARAVQP</sequence>